<dbReference type="EMBL" id="PRFA01000040">
    <property type="protein sequence ID" value="PWU92088.1"/>
    <property type="molecule type" value="Genomic_DNA"/>
</dbReference>
<comment type="caution">
    <text evidence="1">The sequence shown here is derived from an EMBL/GenBank/DDBJ whole genome shotgun (WGS) entry which is preliminary data.</text>
</comment>
<evidence type="ECO:0000313" key="1">
    <source>
        <dbReference type="EMBL" id="PWU92088.1"/>
    </source>
</evidence>
<dbReference type="VEuPathDB" id="TriTrypDB:C3747_102g111"/>
<sequence length="267" mass="29269">MSMVGAAVSRRCIQHNPYNTQVLDVRTDGISVAAIEFFKSASKMEESTLSPSQKSLEMMDVNERMTCTEGGGGISDNGTDEVSRTISLSQTPAIVFAMQPTPVLPLVRYASVNFRFGSAWFVAPFRTAVGEMVVVEYPHNKSLHMGLVSCISTRVPSTFSAMANSDGVISKDDIQQCPRLLRHARDVDKQTKMELRSHDFASLENAQALALEMGTPVTFLDAEWLLDLTAVTFLVNVWGDMSLVDRLADELAAFEGSEVVFTYPAVN</sequence>
<dbReference type="Proteomes" id="UP000246121">
    <property type="component" value="Unassembled WGS sequence"/>
</dbReference>
<dbReference type="VEuPathDB" id="TriTrypDB:TCDM_09824"/>
<dbReference type="VEuPathDB" id="TriTrypDB:TcCLB.503969.20"/>
<gene>
    <name evidence="1" type="ORF">C4B63_40g153</name>
</gene>
<protein>
    <submittedName>
        <fullName evidence="1">Uncharacterized protein</fullName>
    </submittedName>
</protein>
<dbReference type="VEuPathDB" id="TriTrypDB:TcCL_NonESM08134"/>
<dbReference type="VEuPathDB" id="TriTrypDB:BCY84_11642"/>
<dbReference type="OrthoDB" id="239450at2759"/>
<dbReference type="VEuPathDB" id="TriTrypDB:TcBrA4_0026120"/>
<dbReference type="VEuPathDB" id="TriTrypDB:TcG_07723"/>
<dbReference type="VEuPathDB" id="TriTrypDB:TcCLB.506807.20"/>
<accession>A0A2V2VAH7</accession>
<name>A0A2V2VAH7_TRYCR</name>
<dbReference type="VEuPathDB" id="TriTrypDB:C4B63_40g153"/>
<proteinExistence type="predicted"/>
<organism evidence="1 2">
    <name type="scientific">Trypanosoma cruzi</name>
    <dbReference type="NCBI Taxonomy" id="5693"/>
    <lineage>
        <taxon>Eukaryota</taxon>
        <taxon>Discoba</taxon>
        <taxon>Euglenozoa</taxon>
        <taxon>Kinetoplastea</taxon>
        <taxon>Metakinetoplastina</taxon>
        <taxon>Trypanosomatida</taxon>
        <taxon>Trypanosomatidae</taxon>
        <taxon>Trypanosoma</taxon>
        <taxon>Schizotrypanum</taxon>
    </lineage>
</organism>
<dbReference type="VEuPathDB" id="TriTrypDB:ECC02_005180"/>
<evidence type="ECO:0000313" key="2">
    <source>
        <dbReference type="Proteomes" id="UP000246121"/>
    </source>
</evidence>
<dbReference type="VEuPathDB" id="TriTrypDB:Tc_MARK_7214"/>
<dbReference type="AlphaFoldDB" id="A0A2V2VAH7"/>
<dbReference type="VEuPathDB" id="TriTrypDB:TCSYLVIO_008312"/>
<reference evidence="1 2" key="1">
    <citation type="journal article" date="2018" name="Microb. Genom.">
        <title>Expanding an expanded genome: long-read sequencing of Trypanosoma cruzi.</title>
        <authorList>
            <person name="Berna L."/>
            <person name="Rodriguez M."/>
            <person name="Chiribao M.L."/>
            <person name="Parodi-Talice A."/>
            <person name="Pita S."/>
            <person name="Rijo G."/>
            <person name="Alvarez-Valin F."/>
            <person name="Robello C."/>
        </authorList>
    </citation>
    <scope>NUCLEOTIDE SEQUENCE [LARGE SCALE GENOMIC DNA]</scope>
    <source>
        <strain evidence="1 2">Dm28c</strain>
    </source>
</reference>